<feature type="domain" description="Protein kinase" evidence="17">
    <location>
        <begin position="295"/>
        <end position="570"/>
    </location>
</feature>
<evidence type="ECO:0000256" key="3">
    <source>
        <dbReference type="ARBA" id="ARBA00010217"/>
    </source>
</evidence>
<dbReference type="InterPro" id="IPR036537">
    <property type="entry name" value="Adaptor_Cbl_N_dom_sf"/>
</dbReference>
<evidence type="ECO:0000313" key="18">
    <source>
        <dbReference type="EMBL" id="KAG2563997.1"/>
    </source>
</evidence>
<evidence type="ECO:0000256" key="11">
    <source>
        <dbReference type="ARBA" id="ARBA00022989"/>
    </source>
</evidence>
<evidence type="ECO:0000256" key="14">
    <source>
        <dbReference type="ARBA" id="ARBA00023180"/>
    </source>
</evidence>
<dbReference type="GO" id="GO:0004672">
    <property type="term" value="F:protein kinase activity"/>
    <property type="evidence" value="ECO:0007669"/>
    <property type="project" value="InterPro"/>
</dbReference>
<dbReference type="GO" id="GO:0005886">
    <property type="term" value="C:plasma membrane"/>
    <property type="evidence" value="ECO:0007669"/>
    <property type="project" value="UniProtKB-SubCell"/>
</dbReference>
<dbReference type="Pfam" id="PF19584">
    <property type="entry name" value="MCAfunc"/>
    <property type="match status" value="1"/>
</dbReference>
<feature type="compositionally biased region" description="Basic and acidic residues" evidence="16">
    <location>
        <begin position="578"/>
        <end position="593"/>
    </location>
</feature>
<dbReference type="GO" id="GO:0002229">
    <property type="term" value="P:defense response to oomycetes"/>
    <property type="evidence" value="ECO:0007669"/>
    <property type="project" value="UniProtKB-ARBA"/>
</dbReference>
<reference evidence="18" key="1">
    <citation type="submission" date="2020-05" db="EMBL/GenBank/DDBJ databases">
        <title>WGS assembly of Panicum virgatum.</title>
        <authorList>
            <person name="Lovell J.T."/>
            <person name="Jenkins J."/>
            <person name="Shu S."/>
            <person name="Juenger T.E."/>
            <person name="Schmutz J."/>
        </authorList>
    </citation>
    <scope>NUCLEOTIDE SEQUENCE</scope>
    <source>
        <strain evidence="18">AP13</strain>
    </source>
</reference>
<dbReference type="PANTHER" id="PTHR27006">
    <property type="entry name" value="PROMASTIGOTE SURFACE ANTIGEN PROTEIN PSA"/>
    <property type="match status" value="1"/>
</dbReference>
<dbReference type="Gene3D" id="3.30.200.20">
    <property type="entry name" value="Phosphorylase Kinase, domain 1"/>
    <property type="match status" value="1"/>
</dbReference>
<sequence>MALWNGLGQAATLAQLAGVDAGGLISMIIQAVQTVHRNREECQQLAHHVMMIGDLLQVLQQSEMMQRLEIRRPLDGLEDTLRHAYVLVTSCQRSNVMYRFFMAWNQAQKFRDVRDRIDAYLRIYPLISHIDTRYFLSGIYSHTHPSGTQPQVTEEVQESFPCHANSDYRYNVYNIHFPLLFRTQESAFDDNGIESVEVQTVTELFAVEEQKHYGCKNAQVLPKRRHWFRRLVQWTRRDTSTPEFILGFIGQEQTVGSLNEIWFQNPSSAKGEMRFQLTGFTVYKFSQLAASTNNFSSYNIIGRGGYANVYKGILPNGVVIAIKTCSGEHISKRPVFENEVQITSKLQHANIHKLLGCCIEGDNRILVYEYMPRGSLHFMIHELRVGVSLAWPKRFQIIEGIAQGVVYLHQHSRPRIVHGDLKPSNILLDSDMTPRIIDFGLAQVLSYEDEKDTGWVAGTFYYLEPEFCRTAIISTKSDVYSFGVICLEIITARNASTFSTKGQSLVVYAWELWSSERAMELIDPALRVEPGTSKILRCFQIALLCVQDNRADRPTMSDVLMMLKCDCLTLPVPRRPEDQWGPRGLSADDRDSAGHTCYSSAGWTSEELEGR</sequence>
<evidence type="ECO:0000256" key="15">
    <source>
        <dbReference type="PROSITE-ProRule" id="PRU10141"/>
    </source>
</evidence>
<dbReference type="CDD" id="cd14066">
    <property type="entry name" value="STKc_IRAK"/>
    <property type="match status" value="1"/>
</dbReference>
<keyword evidence="4" id="KW-1003">Cell membrane</keyword>
<evidence type="ECO:0000256" key="4">
    <source>
        <dbReference type="ARBA" id="ARBA00022475"/>
    </source>
</evidence>
<keyword evidence="11" id="KW-1133">Transmembrane helix</keyword>
<name>A0A8T0PNR6_PANVG</name>
<feature type="region of interest" description="Disordered" evidence="16">
    <location>
        <begin position="578"/>
        <end position="611"/>
    </location>
</feature>
<evidence type="ECO:0000256" key="9">
    <source>
        <dbReference type="ARBA" id="ARBA00022777"/>
    </source>
</evidence>
<evidence type="ECO:0000256" key="1">
    <source>
        <dbReference type="ARBA" id="ARBA00004251"/>
    </source>
</evidence>
<evidence type="ECO:0000259" key="17">
    <source>
        <dbReference type="PROSITE" id="PS50011"/>
    </source>
</evidence>
<evidence type="ECO:0000256" key="13">
    <source>
        <dbReference type="ARBA" id="ARBA00023170"/>
    </source>
</evidence>
<keyword evidence="12" id="KW-0472">Membrane</keyword>
<evidence type="ECO:0000313" key="19">
    <source>
        <dbReference type="Proteomes" id="UP000823388"/>
    </source>
</evidence>
<protein>
    <recommendedName>
        <fullName evidence="17">Protein kinase domain-containing protein</fullName>
    </recommendedName>
</protein>
<comment type="similarity">
    <text evidence="3">In the C-terminal section; belongs to the protein kinase superfamily. Ser/Thr protein kinase family.</text>
</comment>
<evidence type="ECO:0000256" key="2">
    <source>
        <dbReference type="ARBA" id="ARBA00008536"/>
    </source>
</evidence>
<keyword evidence="7" id="KW-0732">Signal</keyword>
<evidence type="ECO:0000256" key="16">
    <source>
        <dbReference type="SAM" id="MobiDB-lite"/>
    </source>
</evidence>
<dbReference type="PROSITE" id="PS50011">
    <property type="entry name" value="PROTEIN_KINASE_DOM"/>
    <property type="match status" value="1"/>
</dbReference>
<dbReference type="SMART" id="SM00220">
    <property type="entry name" value="S_TKc"/>
    <property type="match status" value="1"/>
</dbReference>
<dbReference type="InterPro" id="IPR045766">
    <property type="entry name" value="MCAfunc"/>
</dbReference>
<dbReference type="PANTHER" id="PTHR27006:SF627">
    <property type="entry name" value="PROTEIN KINASE DOMAIN-CONTAINING PROTEIN"/>
    <property type="match status" value="1"/>
</dbReference>
<proteinExistence type="inferred from homology"/>
<evidence type="ECO:0000256" key="12">
    <source>
        <dbReference type="ARBA" id="ARBA00023136"/>
    </source>
</evidence>
<evidence type="ECO:0000256" key="5">
    <source>
        <dbReference type="ARBA" id="ARBA00022679"/>
    </source>
</evidence>
<dbReference type="CDD" id="cd21037">
    <property type="entry name" value="MLKL_NTD"/>
    <property type="match status" value="1"/>
</dbReference>
<dbReference type="InterPro" id="IPR008271">
    <property type="entry name" value="Ser/Thr_kinase_AS"/>
</dbReference>
<evidence type="ECO:0000256" key="8">
    <source>
        <dbReference type="ARBA" id="ARBA00022741"/>
    </source>
</evidence>
<keyword evidence="13" id="KW-0675">Receptor</keyword>
<evidence type="ECO:0000256" key="6">
    <source>
        <dbReference type="ARBA" id="ARBA00022692"/>
    </source>
</evidence>
<dbReference type="InterPro" id="IPR059179">
    <property type="entry name" value="MLKL-like_MCAfunc"/>
</dbReference>
<dbReference type="FunFam" id="1.10.510.10:FF:000240">
    <property type="entry name" value="Lectin-domain containing receptor kinase A4.3"/>
    <property type="match status" value="1"/>
</dbReference>
<feature type="binding site" evidence="15">
    <location>
        <position position="323"/>
    </location>
    <ligand>
        <name>ATP</name>
        <dbReference type="ChEBI" id="CHEBI:30616"/>
    </ligand>
</feature>
<dbReference type="AlphaFoldDB" id="A0A8T0PNR6"/>
<comment type="caution">
    <text evidence="18">The sequence shown here is derived from an EMBL/GenBank/DDBJ whole genome shotgun (WGS) entry which is preliminary data.</text>
</comment>
<evidence type="ECO:0000256" key="7">
    <source>
        <dbReference type="ARBA" id="ARBA00022729"/>
    </source>
</evidence>
<dbReference type="EMBL" id="CM029051">
    <property type="protein sequence ID" value="KAG2563997.1"/>
    <property type="molecule type" value="Genomic_DNA"/>
</dbReference>
<keyword evidence="6" id="KW-0812">Transmembrane</keyword>
<dbReference type="GO" id="GO:0005524">
    <property type="term" value="F:ATP binding"/>
    <property type="evidence" value="ECO:0007669"/>
    <property type="project" value="UniProtKB-UniRule"/>
</dbReference>
<keyword evidence="5" id="KW-0808">Transferase</keyword>
<dbReference type="SUPFAM" id="SSF56112">
    <property type="entry name" value="Protein kinase-like (PK-like)"/>
    <property type="match status" value="1"/>
</dbReference>
<dbReference type="PROSITE" id="PS00108">
    <property type="entry name" value="PROTEIN_KINASE_ST"/>
    <property type="match status" value="1"/>
</dbReference>
<dbReference type="PROSITE" id="PS00107">
    <property type="entry name" value="PROTEIN_KINASE_ATP"/>
    <property type="match status" value="1"/>
</dbReference>
<evidence type="ECO:0000256" key="10">
    <source>
        <dbReference type="ARBA" id="ARBA00022840"/>
    </source>
</evidence>
<organism evidence="18 19">
    <name type="scientific">Panicum virgatum</name>
    <name type="common">Blackwell switchgrass</name>
    <dbReference type="NCBI Taxonomy" id="38727"/>
    <lineage>
        <taxon>Eukaryota</taxon>
        <taxon>Viridiplantae</taxon>
        <taxon>Streptophyta</taxon>
        <taxon>Embryophyta</taxon>
        <taxon>Tracheophyta</taxon>
        <taxon>Spermatophyta</taxon>
        <taxon>Magnoliopsida</taxon>
        <taxon>Liliopsida</taxon>
        <taxon>Poales</taxon>
        <taxon>Poaceae</taxon>
        <taxon>PACMAD clade</taxon>
        <taxon>Panicoideae</taxon>
        <taxon>Panicodae</taxon>
        <taxon>Paniceae</taxon>
        <taxon>Panicinae</taxon>
        <taxon>Panicum</taxon>
        <taxon>Panicum sect. Hiantes</taxon>
    </lineage>
</organism>
<dbReference type="InterPro" id="IPR011009">
    <property type="entry name" value="Kinase-like_dom_sf"/>
</dbReference>
<keyword evidence="10 15" id="KW-0067">ATP-binding</keyword>
<gene>
    <name evidence="18" type="ORF">PVAP13_8KG335400</name>
</gene>
<dbReference type="Gene3D" id="1.10.510.10">
    <property type="entry name" value="Transferase(Phosphotransferase) domain 1"/>
    <property type="match status" value="1"/>
</dbReference>
<keyword evidence="9" id="KW-0418">Kinase</keyword>
<comment type="subcellular location">
    <subcellularLocation>
        <location evidence="1">Cell membrane</location>
        <topology evidence="1">Single-pass type I membrane protein</topology>
    </subcellularLocation>
</comment>
<dbReference type="Gene3D" id="1.20.930.20">
    <property type="entry name" value="Adaptor protein Cbl, N-terminal domain"/>
    <property type="match status" value="1"/>
</dbReference>
<keyword evidence="14" id="KW-0325">Glycoprotein</keyword>
<dbReference type="InterPro" id="IPR017441">
    <property type="entry name" value="Protein_kinase_ATP_BS"/>
</dbReference>
<dbReference type="Proteomes" id="UP000823388">
    <property type="component" value="Chromosome 8K"/>
</dbReference>
<keyword evidence="8 15" id="KW-0547">Nucleotide-binding</keyword>
<dbReference type="Pfam" id="PF00069">
    <property type="entry name" value="Pkinase"/>
    <property type="match status" value="1"/>
</dbReference>
<keyword evidence="19" id="KW-1185">Reference proteome</keyword>
<comment type="similarity">
    <text evidence="2">In the N-terminal section; belongs to the leguminous lectin family.</text>
</comment>
<dbReference type="InterPro" id="IPR000719">
    <property type="entry name" value="Prot_kinase_dom"/>
</dbReference>
<accession>A0A8T0PNR6</accession>
<dbReference type="GO" id="GO:0007166">
    <property type="term" value="P:cell surface receptor signaling pathway"/>
    <property type="evidence" value="ECO:0007669"/>
    <property type="project" value="InterPro"/>
</dbReference>